<dbReference type="RefSeq" id="WP_092863553.1">
    <property type="nucleotide sequence ID" value="NZ_FOQH01000010.1"/>
</dbReference>
<reference evidence="1 2" key="1">
    <citation type="submission" date="2016-10" db="EMBL/GenBank/DDBJ databases">
        <authorList>
            <person name="de Groot N.N."/>
        </authorList>
    </citation>
    <scope>NUCLEOTIDE SEQUENCE [LARGE SCALE GENOMIC DNA]</scope>
    <source>
        <strain evidence="1 2">CGMCC 1.11030</strain>
    </source>
</reference>
<dbReference type="OrthoDB" id="9997at2"/>
<name>A0A1I3LWH2_9RHOB</name>
<keyword evidence="2" id="KW-1185">Reference proteome</keyword>
<proteinExistence type="predicted"/>
<dbReference type="STRING" id="1114924.SAMN05216258_110206"/>
<gene>
    <name evidence="1" type="ORF">SAMN05216258_110206</name>
</gene>
<dbReference type="AlphaFoldDB" id="A0A1I3LWH2"/>
<organism evidence="1 2">
    <name type="scientific">Albimonas pacifica</name>
    <dbReference type="NCBI Taxonomy" id="1114924"/>
    <lineage>
        <taxon>Bacteria</taxon>
        <taxon>Pseudomonadati</taxon>
        <taxon>Pseudomonadota</taxon>
        <taxon>Alphaproteobacteria</taxon>
        <taxon>Rhodobacterales</taxon>
        <taxon>Paracoccaceae</taxon>
        <taxon>Albimonas</taxon>
    </lineage>
</organism>
<dbReference type="Proteomes" id="UP000199377">
    <property type="component" value="Unassembled WGS sequence"/>
</dbReference>
<dbReference type="EMBL" id="FOQH01000010">
    <property type="protein sequence ID" value="SFI89062.1"/>
    <property type="molecule type" value="Genomic_DNA"/>
</dbReference>
<evidence type="ECO:0000313" key="1">
    <source>
        <dbReference type="EMBL" id="SFI89062.1"/>
    </source>
</evidence>
<evidence type="ECO:0000313" key="2">
    <source>
        <dbReference type="Proteomes" id="UP000199377"/>
    </source>
</evidence>
<accession>A0A1I3LWH2</accession>
<sequence>MIARLFRIALALVALLVVVAAALGVVFLETAPLVARAAPPTAQDVTEARRFVRGVRGAIQADADGGFATTESELDSVVRLGARFVPGFRGEVAIGEGRVTGAASIPVPGAGERLWLNLRAAAPAFEGRFRLSSVEVGGVPLPPGPTLEAGRIGANLLFGDRLGDTVLDAAQAMRIEGDAAVFDLAIDQLGQNGVMRGLFGALRGEEMPVAAEVDRYHRLLREAMEAGALPLEGSYLPYLVFTLKAAQEGAREHGPANAYTAAFFALARTCGAKDFAMVVGSLMGGDAPAPEPRAWTARCDALTFNGRIDSRRHFTTAAAIQAASNRGFAVSVGEFKELYDTVKAGGFDFTDIAANNSGIRLSNTFMAAPLEAWPELIARIEAEGDVIVSFEGVPRILSGEAFRARYGEIDSPAYRAELARIEARIDALPLHR</sequence>
<protein>
    <submittedName>
        <fullName evidence="1">Uncharacterized protein</fullName>
    </submittedName>
</protein>